<keyword evidence="3" id="KW-1185">Reference proteome</keyword>
<keyword evidence="1" id="KW-1133">Transmembrane helix</keyword>
<dbReference type="EMBL" id="JBEXAC010000002">
    <property type="protein sequence ID" value="MET6999900.1"/>
    <property type="molecule type" value="Genomic_DNA"/>
</dbReference>
<dbReference type="Proteomes" id="UP001549749">
    <property type="component" value="Unassembled WGS sequence"/>
</dbReference>
<dbReference type="NCBIfam" id="TIGR03949">
    <property type="entry name" value="bact_IIb_cerein"/>
    <property type="match status" value="1"/>
</dbReference>
<evidence type="ECO:0000313" key="2">
    <source>
        <dbReference type="EMBL" id="MET6999900.1"/>
    </source>
</evidence>
<comment type="caution">
    <text evidence="2">The sequence shown here is derived from an EMBL/GenBank/DDBJ whole genome shotgun (WGS) entry which is preliminary data.</text>
</comment>
<protein>
    <submittedName>
        <fullName evidence="2">Class IIb bacteriocin, lactobin A/cerein 7B family</fullName>
    </submittedName>
</protein>
<keyword evidence="1" id="KW-0472">Membrane</keyword>
<sequence>MTKLSLEEFGAIELDQQSLEETNGGILPALVGALAGIALLGMYEGGKALGKMLYNELH</sequence>
<dbReference type="RefSeq" id="WP_354662461.1">
    <property type="nucleotide sequence ID" value="NZ_JBEXAC010000002.1"/>
</dbReference>
<organism evidence="2 3">
    <name type="scientific">Chitinophaga defluvii</name>
    <dbReference type="NCBI Taxonomy" id="3163343"/>
    <lineage>
        <taxon>Bacteria</taxon>
        <taxon>Pseudomonadati</taxon>
        <taxon>Bacteroidota</taxon>
        <taxon>Chitinophagia</taxon>
        <taxon>Chitinophagales</taxon>
        <taxon>Chitinophagaceae</taxon>
        <taxon>Chitinophaga</taxon>
    </lineage>
</organism>
<reference evidence="2 3" key="1">
    <citation type="submission" date="2024-06" db="EMBL/GenBank/DDBJ databases">
        <title>Chitinophaga defluvii sp. nov., isolated from municipal sewage.</title>
        <authorList>
            <person name="Zhang L."/>
        </authorList>
    </citation>
    <scope>NUCLEOTIDE SEQUENCE [LARGE SCALE GENOMIC DNA]</scope>
    <source>
        <strain evidence="2 3">H8</strain>
    </source>
</reference>
<feature type="transmembrane region" description="Helical" evidence="1">
    <location>
        <begin position="25"/>
        <end position="43"/>
    </location>
</feature>
<gene>
    <name evidence="2" type="ORF">ABR189_21100</name>
</gene>
<evidence type="ECO:0000256" key="1">
    <source>
        <dbReference type="SAM" id="Phobius"/>
    </source>
</evidence>
<keyword evidence="1" id="KW-0812">Transmembrane</keyword>
<proteinExistence type="predicted"/>
<name>A0ABV2TA46_9BACT</name>
<evidence type="ECO:0000313" key="3">
    <source>
        <dbReference type="Proteomes" id="UP001549749"/>
    </source>
</evidence>
<dbReference type="InterPro" id="IPR023991">
    <property type="entry name" value="Bacteriocin_IIb_lactobn/cerein"/>
</dbReference>
<accession>A0ABV2TA46</accession>